<organism evidence="1 2">
    <name type="scientific">Haemaphysalis longicornis</name>
    <name type="common">Bush tick</name>
    <dbReference type="NCBI Taxonomy" id="44386"/>
    <lineage>
        <taxon>Eukaryota</taxon>
        <taxon>Metazoa</taxon>
        <taxon>Ecdysozoa</taxon>
        <taxon>Arthropoda</taxon>
        <taxon>Chelicerata</taxon>
        <taxon>Arachnida</taxon>
        <taxon>Acari</taxon>
        <taxon>Parasitiformes</taxon>
        <taxon>Ixodida</taxon>
        <taxon>Ixodoidea</taxon>
        <taxon>Ixodidae</taxon>
        <taxon>Haemaphysalinae</taxon>
        <taxon>Haemaphysalis</taxon>
    </lineage>
</organism>
<sequence length="72" mass="8667">MAGESDRKREMRKDIRKIKRSRDYMNKDVEALQTEFAEFKKENVKLKTKIKHQITQELEELRIIAKEKTLCA</sequence>
<name>A0A9J6G0L1_HAELO</name>
<gene>
    <name evidence="1" type="ORF">HPB48_011573</name>
</gene>
<evidence type="ECO:0000313" key="1">
    <source>
        <dbReference type="EMBL" id="KAH9368249.1"/>
    </source>
</evidence>
<dbReference type="VEuPathDB" id="VectorBase:HLOH_059470"/>
<evidence type="ECO:0000313" key="2">
    <source>
        <dbReference type="Proteomes" id="UP000821853"/>
    </source>
</evidence>
<reference evidence="1 2" key="1">
    <citation type="journal article" date="2020" name="Cell">
        <title>Large-Scale Comparative Analyses of Tick Genomes Elucidate Their Genetic Diversity and Vector Capacities.</title>
        <authorList>
            <consortium name="Tick Genome and Microbiome Consortium (TIGMIC)"/>
            <person name="Jia N."/>
            <person name="Wang J."/>
            <person name="Shi W."/>
            <person name="Du L."/>
            <person name="Sun Y."/>
            <person name="Zhan W."/>
            <person name="Jiang J.F."/>
            <person name="Wang Q."/>
            <person name="Zhang B."/>
            <person name="Ji P."/>
            <person name="Bell-Sakyi L."/>
            <person name="Cui X.M."/>
            <person name="Yuan T.T."/>
            <person name="Jiang B.G."/>
            <person name="Yang W.F."/>
            <person name="Lam T.T."/>
            <person name="Chang Q.C."/>
            <person name="Ding S.J."/>
            <person name="Wang X.J."/>
            <person name="Zhu J.G."/>
            <person name="Ruan X.D."/>
            <person name="Zhao L."/>
            <person name="Wei J.T."/>
            <person name="Ye R.Z."/>
            <person name="Que T.C."/>
            <person name="Du C.H."/>
            <person name="Zhou Y.H."/>
            <person name="Cheng J.X."/>
            <person name="Dai P.F."/>
            <person name="Guo W.B."/>
            <person name="Han X.H."/>
            <person name="Huang E.J."/>
            <person name="Li L.F."/>
            <person name="Wei W."/>
            <person name="Gao Y.C."/>
            <person name="Liu J.Z."/>
            <person name="Shao H.Z."/>
            <person name="Wang X."/>
            <person name="Wang C.C."/>
            <person name="Yang T.C."/>
            <person name="Huo Q.B."/>
            <person name="Li W."/>
            <person name="Chen H.Y."/>
            <person name="Chen S.E."/>
            <person name="Zhou L.G."/>
            <person name="Ni X.B."/>
            <person name="Tian J.H."/>
            <person name="Sheng Y."/>
            <person name="Liu T."/>
            <person name="Pan Y.S."/>
            <person name="Xia L.Y."/>
            <person name="Li J."/>
            <person name="Zhao F."/>
            <person name="Cao W.C."/>
        </authorList>
    </citation>
    <scope>NUCLEOTIDE SEQUENCE [LARGE SCALE GENOMIC DNA]</scope>
    <source>
        <strain evidence="1">HaeL-2018</strain>
    </source>
</reference>
<dbReference type="AlphaFoldDB" id="A0A9J6G0L1"/>
<proteinExistence type="predicted"/>
<accession>A0A9J6G0L1</accession>
<comment type="caution">
    <text evidence="1">The sequence shown here is derived from an EMBL/GenBank/DDBJ whole genome shotgun (WGS) entry which is preliminary data.</text>
</comment>
<protein>
    <submittedName>
        <fullName evidence="1">Uncharacterized protein</fullName>
    </submittedName>
</protein>
<dbReference type="EMBL" id="JABSTR010000004">
    <property type="protein sequence ID" value="KAH9368249.1"/>
    <property type="molecule type" value="Genomic_DNA"/>
</dbReference>
<dbReference type="Proteomes" id="UP000821853">
    <property type="component" value="Chromosome 2"/>
</dbReference>
<keyword evidence="2" id="KW-1185">Reference proteome</keyword>